<dbReference type="SMART" id="SM00530">
    <property type="entry name" value="HTH_XRE"/>
    <property type="match status" value="2"/>
</dbReference>
<dbReference type="Proteomes" id="UP000192726">
    <property type="component" value="Chromosome"/>
</dbReference>
<evidence type="ECO:0000313" key="3">
    <source>
        <dbReference type="Proteomes" id="UP000192726"/>
    </source>
</evidence>
<keyword evidence="3" id="KW-1185">Reference proteome</keyword>
<dbReference type="SUPFAM" id="SSF47413">
    <property type="entry name" value="lambda repressor-like DNA-binding domains"/>
    <property type="match status" value="2"/>
</dbReference>
<dbReference type="PROSITE" id="PS50943">
    <property type="entry name" value="HTH_CROC1"/>
    <property type="match status" value="2"/>
</dbReference>
<dbReference type="InterPro" id="IPR001387">
    <property type="entry name" value="Cro/C1-type_HTH"/>
</dbReference>
<dbReference type="OrthoDB" id="4087213at2"/>
<gene>
    <name evidence="2" type="ORF">B1H19_28135</name>
</gene>
<dbReference type="KEGG" id="sgv:B1H19_28135"/>
<feature type="domain" description="HTH cro/C1-type" evidence="1">
    <location>
        <begin position="27"/>
        <end position="72"/>
    </location>
</feature>
<dbReference type="GO" id="GO:0003677">
    <property type="term" value="F:DNA binding"/>
    <property type="evidence" value="ECO:0007669"/>
    <property type="project" value="InterPro"/>
</dbReference>
<dbReference type="CDD" id="cd00093">
    <property type="entry name" value="HTH_XRE"/>
    <property type="match status" value="2"/>
</dbReference>
<dbReference type="RefSeq" id="WP_083107536.1">
    <property type="nucleotide sequence ID" value="NZ_CP020569.1"/>
</dbReference>
<dbReference type="Pfam" id="PF01381">
    <property type="entry name" value="HTH_3"/>
    <property type="match status" value="2"/>
</dbReference>
<proteinExistence type="predicted"/>
<evidence type="ECO:0000259" key="1">
    <source>
        <dbReference type="PROSITE" id="PS50943"/>
    </source>
</evidence>
<reference evidence="2 3" key="1">
    <citation type="submission" date="2017-04" db="EMBL/GenBank/DDBJ databases">
        <title>Complete Genome Sequence of Streptomyces gilvosporeus F607, a Capable Producer of Natamycin.</title>
        <authorList>
            <person name="Zong G."/>
            <person name="Zhong C."/>
            <person name="Fu J."/>
            <person name="Qin R."/>
            <person name="Cao G."/>
        </authorList>
    </citation>
    <scope>NUCLEOTIDE SEQUENCE [LARGE SCALE GENOMIC DNA]</scope>
    <source>
        <strain evidence="2 3">F607</strain>
    </source>
</reference>
<dbReference type="Gene3D" id="1.10.260.40">
    <property type="entry name" value="lambda repressor-like DNA-binding domains"/>
    <property type="match status" value="2"/>
</dbReference>
<organism evidence="2 3">
    <name type="scientific">Streptomyces gilvosporeus</name>
    <dbReference type="NCBI Taxonomy" id="553510"/>
    <lineage>
        <taxon>Bacteria</taxon>
        <taxon>Bacillati</taxon>
        <taxon>Actinomycetota</taxon>
        <taxon>Actinomycetes</taxon>
        <taxon>Kitasatosporales</taxon>
        <taxon>Streptomycetaceae</taxon>
        <taxon>Streptomyces</taxon>
    </lineage>
</organism>
<dbReference type="AlphaFoldDB" id="A0A1V0TX68"/>
<sequence>MARGAAPFNHRVLAGLRRSKPVDGRLLSAAELAQRVGTSKARILAYEAGTSVPEAARIAQLARIFRVPAKELYREPTSPQDGIRTLRLSAGLTMAELSARLGISVAAYRDLERAAMLPARTDSTLPLRLARELSVQLREIDAALDRHPHAGARRQKITQLLDTLFARAHTTHTAAVIDMAEPQLLDVARLLRRPPSVVCRLVNHELTQLRLGLKARAEATASLAYAQSDREAQRARSLIEAHSRAIDEAPERAATTLVRFLAEAMSSRQWRAVVHLVNREVTVPEPVARELADPEAWVALIARNFVVRERPSGNGPAAYTLSAWGLGRIMSQAPLYGCLYPRASAPDEQLAIRLRLRMTARRSNVYRPDAGPLQPDG</sequence>
<feature type="domain" description="HTH cro/C1-type" evidence="1">
    <location>
        <begin position="83"/>
        <end position="113"/>
    </location>
</feature>
<dbReference type="InterPro" id="IPR010982">
    <property type="entry name" value="Lambda_DNA-bd_dom_sf"/>
</dbReference>
<dbReference type="EMBL" id="CP020569">
    <property type="protein sequence ID" value="ARF57546.1"/>
    <property type="molecule type" value="Genomic_DNA"/>
</dbReference>
<protein>
    <recommendedName>
        <fullName evidence="1">HTH cro/C1-type domain-containing protein</fullName>
    </recommendedName>
</protein>
<name>A0A1V0TX68_9ACTN</name>
<evidence type="ECO:0000313" key="2">
    <source>
        <dbReference type="EMBL" id="ARF57546.1"/>
    </source>
</evidence>
<accession>A0A1V0TX68</accession>